<sequence length="351" mass="39649">MASLTPVEESQLRDSLRRRLVQLDSQPTTNRRGTNHLLVDLALVGQGWSSMAMDRRAPVQALVFQCFTQHLRTALVPTRLNPVLAFLSYHQDPTGTRPWWPPLAQWIPQQLASSATKPATIRSLLRFLLSCRADWLATPSHTSVRLPETTELRSWVLNYCQECVGLGATTDPTWGHDLEAVALCRKILAHAHLPVILPDAASLSGDMGARLDACRSQLARAMDGQISAELVGLWLAKQLDTVPTKEHKDLLMTVMHLYLWQFPGQLARCQTFLRLALPSDSVIPELDWKARLGSLLFQVLTPTDIAIVERQLVGYIVRVWEHPDDLVPLPDLRPLWQSKRAYWKSNNLYLK</sequence>
<proteinExistence type="predicted"/>
<reference evidence="1" key="1">
    <citation type="submission" date="2022-07" db="EMBL/GenBank/DDBJ databases">
        <title>Phylogenomic reconstructions and comparative analyses of Kickxellomycotina fungi.</title>
        <authorList>
            <person name="Reynolds N.K."/>
            <person name="Stajich J.E."/>
            <person name="Barry K."/>
            <person name="Grigoriev I.V."/>
            <person name="Crous P."/>
            <person name="Smith M.E."/>
        </authorList>
    </citation>
    <scope>NUCLEOTIDE SEQUENCE</scope>
    <source>
        <strain evidence="1">RSA 567</strain>
    </source>
</reference>
<keyword evidence="2" id="KW-1185">Reference proteome</keyword>
<comment type="caution">
    <text evidence="1">The sequence shown here is derived from an EMBL/GenBank/DDBJ whole genome shotgun (WGS) entry which is preliminary data.</text>
</comment>
<organism evidence="1 2">
    <name type="scientific">Dimargaris verticillata</name>
    <dbReference type="NCBI Taxonomy" id="2761393"/>
    <lineage>
        <taxon>Eukaryota</taxon>
        <taxon>Fungi</taxon>
        <taxon>Fungi incertae sedis</taxon>
        <taxon>Zoopagomycota</taxon>
        <taxon>Kickxellomycotina</taxon>
        <taxon>Dimargaritomycetes</taxon>
        <taxon>Dimargaritales</taxon>
        <taxon>Dimargaritaceae</taxon>
        <taxon>Dimargaris</taxon>
    </lineage>
</organism>
<evidence type="ECO:0000313" key="1">
    <source>
        <dbReference type="EMBL" id="KAJ1975375.1"/>
    </source>
</evidence>
<dbReference type="AlphaFoldDB" id="A0A9W8EB83"/>
<name>A0A9W8EB83_9FUNG</name>
<dbReference type="Proteomes" id="UP001151582">
    <property type="component" value="Unassembled WGS sequence"/>
</dbReference>
<evidence type="ECO:0000313" key="2">
    <source>
        <dbReference type="Proteomes" id="UP001151582"/>
    </source>
</evidence>
<accession>A0A9W8EB83</accession>
<protein>
    <submittedName>
        <fullName evidence="1">Uncharacterized protein</fullName>
    </submittedName>
</protein>
<dbReference type="EMBL" id="JANBQB010000534">
    <property type="protein sequence ID" value="KAJ1975375.1"/>
    <property type="molecule type" value="Genomic_DNA"/>
</dbReference>
<gene>
    <name evidence="1" type="ORF">H4R34_004357</name>
</gene>